<dbReference type="Gene3D" id="3.40.50.620">
    <property type="entry name" value="HUPs"/>
    <property type="match status" value="1"/>
</dbReference>
<keyword evidence="3" id="KW-1185">Reference proteome</keyword>
<comment type="caution">
    <text evidence="2">The sequence shown here is derived from an EMBL/GenBank/DDBJ whole genome shotgun (WGS) entry which is preliminary data.</text>
</comment>
<dbReference type="InterPro" id="IPR014729">
    <property type="entry name" value="Rossmann-like_a/b/a_fold"/>
</dbReference>
<dbReference type="RefSeq" id="WP_137634325.1">
    <property type="nucleotide sequence ID" value="NZ_BJDK01000007.1"/>
</dbReference>
<dbReference type="CDD" id="cd01990">
    <property type="entry name" value="LarE-like"/>
    <property type="match status" value="1"/>
</dbReference>
<dbReference type="InterPro" id="IPR005232">
    <property type="entry name" value="LarE"/>
</dbReference>
<gene>
    <name evidence="2" type="primary">larE</name>
    <name evidence="2" type="ORF">ACFP3T_09260</name>
</gene>
<dbReference type="InterPro" id="IPR022310">
    <property type="entry name" value="NAD/GMP_synthase"/>
</dbReference>
<accession>A0ABW1R622</accession>
<evidence type="ECO:0000313" key="3">
    <source>
        <dbReference type="Proteomes" id="UP001596253"/>
    </source>
</evidence>
<proteinExistence type="predicted"/>
<protein>
    <submittedName>
        <fullName evidence="2">ATP-dependent sacrificial sulfur transferase LarE</fullName>
    </submittedName>
</protein>
<dbReference type="SUPFAM" id="SSF52402">
    <property type="entry name" value="Adenine nucleotide alpha hydrolases-like"/>
    <property type="match status" value="1"/>
</dbReference>
<evidence type="ECO:0000259" key="1">
    <source>
        <dbReference type="Pfam" id="PF02540"/>
    </source>
</evidence>
<dbReference type="InterPro" id="IPR052188">
    <property type="entry name" value="Ni-pincer_cofactor_biosynth"/>
</dbReference>
<dbReference type="PANTHER" id="PTHR43169:SF2">
    <property type="entry name" value="NAD_GMP SYNTHASE DOMAIN-CONTAINING PROTEIN"/>
    <property type="match status" value="1"/>
</dbReference>
<dbReference type="Pfam" id="PF02540">
    <property type="entry name" value="NAD_synthase"/>
    <property type="match status" value="1"/>
</dbReference>
<evidence type="ECO:0000313" key="2">
    <source>
        <dbReference type="EMBL" id="MFC6164854.1"/>
    </source>
</evidence>
<dbReference type="PIRSF" id="PIRSF006661">
    <property type="entry name" value="PP-lp_UCP006661"/>
    <property type="match status" value="1"/>
</dbReference>
<dbReference type="PANTHER" id="PTHR43169">
    <property type="entry name" value="EXSB FAMILY PROTEIN"/>
    <property type="match status" value="1"/>
</dbReference>
<sequence length="276" mass="30754">MTTLAAKKAALTDLLQKMNKVTVAFSGGIDSTVVLKMALNVLGRDNVTAVVANSELFTEEEFDKAVSLAEELGANVQTTTLDYLSDEHIEHNTADSWYYAKKMFYTRLNDLATENGSDAVLDGMIKNDEQDYRPGLKARTEAGARSLLQEADFFKVDVRALAQELDLNNWNKVASCSVSSRFPYGTTLTHENIAQVMAAEKYLRSLGFPTVRVRYHGDIARVELPEARIGDFLVFNDRVNRKLQALGFRYVTLDLGGFRSGRMNDTLTKQQLATFA</sequence>
<reference evidence="3" key="1">
    <citation type="journal article" date="2019" name="Int. J. Syst. Evol. Microbiol.">
        <title>The Global Catalogue of Microorganisms (GCM) 10K type strain sequencing project: providing services to taxonomists for standard genome sequencing and annotation.</title>
        <authorList>
            <consortium name="The Broad Institute Genomics Platform"/>
            <consortium name="The Broad Institute Genome Sequencing Center for Infectious Disease"/>
            <person name="Wu L."/>
            <person name="Ma J."/>
        </authorList>
    </citation>
    <scope>NUCLEOTIDE SEQUENCE [LARGE SCALE GENOMIC DNA]</scope>
    <source>
        <strain evidence="3">CCM 8932</strain>
    </source>
</reference>
<dbReference type="EMBL" id="JBHSSD010000040">
    <property type="protein sequence ID" value="MFC6164854.1"/>
    <property type="molecule type" value="Genomic_DNA"/>
</dbReference>
<name>A0ABW1R622_9LACO</name>
<dbReference type="GO" id="GO:0016740">
    <property type="term" value="F:transferase activity"/>
    <property type="evidence" value="ECO:0007669"/>
    <property type="project" value="UniProtKB-KW"/>
</dbReference>
<feature type="domain" description="NAD/GMP synthase" evidence="1">
    <location>
        <begin position="15"/>
        <end position="83"/>
    </location>
</feature>
<dbReference type="NCBIfam" id="TIGR00268">
    <property type="entry name" value="ATP-dependent sacrificial sulfur transferase LarE"/>
    <property type="match status" value="1"/>
</dbReference>
<organism evidence="2 3">
    <name type="scientific">Lactiplantibacillus dongliensis</name>
    <dbReference type="NCBI Taxonomy" id="2559919"/>
    <lineage>
        <taxon>Bacteria</taxon>
        <taxon>Bacillati</taxon>
        <taxon>Bacillota</taxon>
        <taxon>Bacilli</taxon>
        <taxon>Lactobacillales</taxon>
        <taxon>Lactobacillaceae</taxon>
        <taxon>Lactiplantibacillus</taxon>
    </lineage>
</organism>
<keyword evidence="2" id="KW-0808">Transferase</keyword>
<dbReference type="Proteomes" id="UP001596253">
    <property type="component" value="Unassembled WGS sequence"/>
</dbReference>